<dbReference type="AlphaFoldDB" id="A0A1U9K7M2"/>
<proteinExistence type="predicted"/>
<name>A0A1U9K7M2_9BACL</name>
<dbReference type="CDD" id="cd16018">
    <property type="entry name" value="Enpp"/>
    <property type="match status" value="1"/>
</dbReference>
<dbReference type="Pfam" id="PF01663">
    <property type="entry name" value="Phosphodiest"/>
    <property type="match status" value="1"/>
</dbReference>
<organism evidence="1 2">
    <name type="scientific">Novibacillus thermophilus</name>
    <dbReference type="NCBI Taxonomy" id="1471761"/>
    <lineage>
        <taxon>Bacteria</taxon>
        <taxon>Bacillati</taxon>
        <taxon>Bacillota</taxon>
        <taxon>Bacilli</taxon>
        <taxon>Bacillales</taxon>
        <taxon>Thermoactinomycetaceae</taxon>
        <taxon>Novibacillus</taxon>
    </lineage>
</organism>
<dbReference type="InterPro" id="IPR017850">
    <property type="entry name" value="Alkaline_phosphatase_core_sf"/>
</dbReference>
<dbReference type="GO" id="GO:0016787">
    <property type="term" value="F:hydrolase activity"/>
    <property type="evidence" value="ECO:0007669"/>
    <property type="project" value="UniProtKB-ARBA"/>
</dbReference>
<evidence type="ECO:0000313" key="1">
    <source>
        <dbReference type="EMBL" id="AQS56044.1"/>
    </source>
</evidence>
<dbReference type="STRING" id="1471761.B0W44_09950"/>
<dbReference type="PANTHER" id="PTHR10151">
    <property type="entry name" value="ECTONUCLEOTIDE PYROPHOSPHATASE/PHOSPHODIESTERASE"/>
    <property type="match status" value="1"/>
</dbReference>
<dbReference type="RefSeq" id="WP_077719903.1">
    <property type="nucleotide sequence ID" value="NZ_CP019699.1"/>
</dbReference>
<dbReference type="EMBL" id="CP019699">
    <property type="protein sequence ID" value="AQS56044.1"/>
    <property type="molecule type" value="Genomic_DNA"/>
</dbReference>
<reference evidence="1 2" key="1">
    <citation type="journal article" date="2015" name="Int. J. Syst. Evol. Microbiol.">
        <title>Novibacillus thermophilus gen. nov., sp. nov., a Gram-staining-negative and moderately thermophilic member of the family Thermoactinomycetaceae.</title>
        <authorList>
            <person name="Yang G."/>
            <person name="Chen J."/>
            <person name="Zhou S."/>
        </authorList>
    </citation>
    <scope>NUCLEOTIDE SEQUENCE [LARGE SCALE GENOMIC DNA]</scope>
    <source>
        <strain evidence="1 2">SG-1</strain>
    </source>
</reference>
<sequence length="448" mass="51011">MSKKHVVVLDIISLTPAMLHDTELTPNIQNILKDGSHAKVKPVFPAVTGSMQATYITGKPPGEHGIVCNGIPDQAYKDITMWNQTMVPIQGEKLWEKLKKEDPEATTAILFWQFSKLSTADYVVTPAPIHLENHMILWCDSKPRDLYGRLREKYGEFDLGAFWGPLASLKSSEWIAQAALDVLDEYRPRLSLVYLPNMDYDAQRFGPDSTRARQSVKDIDTLIGRFVQELERRGLKDDTRLVLLSEYAFKNVQRPVYINRLLNEKGYIAVKRVKGMDFLDLEMCRAFAMADHQLAHIYVNDTADVAAVQQLLRDTPGIAEVWGEAEKRAHQIDHERAGDLIAIAEPDSWFVYYWWWDDKYAPEFAYTVDIHRKPGYDPVELFVDPKTRNIPLEPERIGGSHGLPPRGEEDMVSLVVSGKDLDLPEELKATEVHDLLLELAKQPKGAYK</sequence>
<dbReference type="Proteomes" id="UP000188603">
    <property type="component" value="Chromosome"/>
</dbReference>
<dbReference type="SUPFAM" id="SSF53649">
    <property type="entry name" value="Alkaline phosphatase-like"/>
    <property type="match status" value="1"/>
</dbReference>
<protein>
    <submittedName>
        <fullName evidence="1">Alkaline phosphatase family protein</fullName>
    </submittedName>
</protein>
<dbReference type="InterPro" id="IPR002591">
    <property type="entry name" value="Phosphodiest/P_Trfase"/>
</dbReference>
<dbReference type="KEGG" id="ntr:B0W44_09950"/>
<evidence type="ECO:0000313" key="2">
    <source>
        <dbReference type="Proteomes" id="UP000188603"/>
    </source>
</evidence>
<dbReference type="OrthoDB" id="8580666at2"/>
<accession>A0A1U9K7M2</accession>
<gene>
    <name evidence="1" type="ORF">B0W44_09950</name>
</gene>
<dbReference type="PANTHER" id="PTHR10151:SF120">
    <property type="entry name" value="BIS(5'-ADENOSYL)-TRIPHOSPHATASE"/>
    <property type="match status" value="1"/>
</dbReference>
<keyword evidence="2" id="KW-1185">Reference proteome</keyword>
<dbReference type="Gene3D" id="3.40.720.10">
    <property type="entry name" value="Alkaline Phosphatase, subunit A"/>
    <property type="match status" value="1"/>
</dbReference>